<keyword evidence="2" id="KW-0456">Lyase</keyword>
<evidence type="ECO:0000313" key="4">
    <source>
        <dbReference type="EMBL" id="EGF23564.1"/>
    </source>
</evidence>
<dbReference type="InterPro" id="IPR050197">
    <property type="entry name" value="Aldolase_class_II_sugar_metab"/>
</dbReference>
<feature type="domain" description="Class II aldolase/adducin N-terminal" evidence="3">
    <location>
        <begin position="11"/>
        <end position="246"/>
    </location>
</feature>
<dbReference type="PANTHER" id="PTHR22789:SF0">
    <property type="entry name" value="3-OXO-TETRONATE 4-PHOSPHATE DECARBOXYLASE-RELATED"/>
    <property type="match status" value="1"/>
</dbReference>
<dbReference type="GO" id="GO:0019323">
    <property type="term" value="P:pentose catabolic process"/>
    <property type="evidence" value="ECO:0007669"/>
    <property type="project" value="TreeGrafter"/>
</dbReference>
<dbReference type="SUPFAM" id="SSF53639">
    <property type="entry name" value="AraD/HMP-PK domain-like"/>
    <property type="match status" value="1"/>
</dbReference>
<dbReference type="Gene3D" id="3.40.225.10">
    <property type="entry name" value="Class II aldolase/adducin N-terminal domain"/>
    <property type="match status" value="1"/>
</dbReference>
<keyword evidence="5" id="KW-1185">Reference proteome</keyword>
<dbReference type="AlphaFoldDB" id="F1T4C0"/>
<dbReference type="OrthoDB" id="9784634at2"/>
<dbReference type="NCBIfam" id="NF002963">
    <property type="entry name" value="PRK03634.1"/>
    <property type="match status" value="1"/>
</dbReference>
<dbReference type="GO" id="GO:0005829">
    <property type="term" value="C:cytosol"/>
    <property type="evidence" value="ECO:0007669"/>
    <property type="project" value="TreeGrafter"/>
</dbReference>
<dbReference type="Proteomes" id="UP000005947">
    <property type="component" value="Unassembled WGS sequence"/>
</dbReference>
<dbReference type="InterPro" id="IPR036409">
    <property type="entry name" value="Aldolase_II/adducin_N_sf"/>
</dbReference>
<evidence type="ECO:0000256" key="1">
    <source>
        <dbReference type="ARBA" id="ARBA00022723"/>
    </source>
</evidence>
<dbReference type="GO" id="GO:0046872">
    <property type="term" value="F:metal ion binding"/>
    <property type="evidence" value="ECO:0007669"/>
    <property type="project" value="UniProtKB-KW"/>
</dbReference>
<comment type="caution">
    <text evidence="4">The sequence shown here is derived from an EMBL/GenBank/DDBJ whole genome shotgun (WGS) entry which is preliminary data.</text>
</comment>
<dbReference type="RefSeq" id="WP_006302692.1">
    <property type="nucleotide sequence ID" value="NZ_ACGK02000001.1"/>
</dbReference>
<dbReference type="InterPro" id="IPR001303">
    <property type="entry name" value="Aldolase_II/adducin_N"/>
</dbReference>
<dbReference type="SMART" id="SM01007">
    <property type="entry name" value="Aldolase_II"/>
    <property type="match status" value="1"/>
</dbReference>
<proteinExistence type="predicted"/>
<evidence type="ECO:0000313" key="5">
    <source>
        <dbReference type="Proteomes" id="UP000005947"/>
    </source>
</evidence>
<dbReference type="EMBL" id="ACGK02000001">
    <property type="protein sequence ID" value="EGF23564.1"/>
    <property type="molecule type" value="Genomic_DNA"/>
</dbReference>
<dbReference type="GeneID" id="93210127"/>
<keyword evidence="1" id="KW-0479">Metal-binding</keyword>
<accession>F1T4C0</accession>
<protein>
    <submittedName>
        <fullName evidence="4">Putative rhamnulose-1-phosphate aldolase</fullName>
    </submittedName>
</protein>
<evidence type="ECO:0000256" key="2">
    <source>
        <dbReference type="ARBA" id="ARBA00023239"/>
    </source>
</evidence>
<organism evidence="4 5">
    <name type="scientific">Fannyhessea vaginae DSM 15829</name>
    <dbReference type="NCBI Taxonomy" id="525256"/>
    <lineage>
        <taxon>Bacteria</taxon>
        <taxon>Bacillati</taxon>
        <taxon>Actinomycetota</taxon>
        <taxon>Coriobacteriia</taxon>
        <taxon>Coriobacteriales</taxon>
        <taxon>Atopobiaceae</taxon>
        <taxon>Fannyhessea</taxon>
    </lineage>
</organism>
<dbReference type="eggNOG" id="COG0235">
    <property type="taxonomic scope" value="Bacteria"/>
</dbReference>
<sequence>MVYSQENKLIRDFGDIAYAMWEQGWDEYNGGNISYLLDNDELETFKETLVGFRENFNTADDQLRCFEVSNVPTAMIGKCLLISASGSHFRVLKRNVQRDAGIIRITKSGYSILWGFELGHKPTSEIHVHILAHHARLQVDPQHRVVCHNHATDVVAYSLTVEPNDKSFTLPLWQVLTESVVVFPDGVGSFQWEVPGTTPLGLQTAEKLKKCRIVAWTNHGVLSTGKSFQDCFGLIETVNKAAHIALMTHGQRAHQLDCEKVKRVCKQMGVQPREGLLD</sequence>
<dbReference type="Pfam" id="PF00596">
    <property type="entry name" value="Aldolase_II"/>
    <property type="match status" value="1"/>
</dbReference>
<gene>
    <name evidence="4" type="ORF">HMPREF0091_10511</name>
</gene>
<reference evidence="4 5" key="1">
    <citation type="submission" date="2011-02" db="EMBL/GenBank/DDBJ databases">
        <authorList>
            <person name="Muzny D."/>
            <person name="Qin X."/>
            <person name="Buhay C."/>
            <person name="Dugan-Rocha S."/>
            <person name="Ding Y."/>
            <person name="Chen G."/>
            <person name="Hawes A."/>
            <person name="Holder M."/>
            <person name="Jhangiani S."/>
            <person name="Johnson A."/>
            <person name="Khan Z."/>
            <person name="Li Z."/>
            <person name="Liu W."/>
            <person name="Liu X."/>
            <person name="Perez L."/>
            <person name="Shen H."/>
            <person name="Wang Q."/>
            <person name="Watt J."/>
            <person name="Xi L."/>
            <person name="Xin Y."/>
            <person name="Zhou J."/>
            <person name="Deng J."/>
            <person name="Jiang H."/>
            <person name="Liu Y."/>
            <person name="Qu J."/>
            <person name="Song X.-Z."/>
            <person name="Zhang L."/>
            <person name="Villasana D."/>
            <person name="Johnson A."/>
            <person name="Liu J."/>
            <person name="Liyanage D."/>
            <person name="Lorensuhewa L."/>
            <person name="Robinson T."/>
            <person name="Song A."/>
            <person name="Song B.-B."/>
            <person name="Dinh H."/>
            <person name="Thornton R."/>
            <person name="Coyle M."/>
            <person name="Francisco L."/>
            <person name="Jackson L."/>
            <person name="Javaid M."/>
            <person name="Korchina V."/>
            <person name="Kovar C."/>
            <person name="Mata R."/>
            <person name="Mathew T."/>
            <person name="Ngo R."/>
            <person name="Nguyen L."/>
            <person name="Nguyen N."/>
            <person name="Okwuonu G."/>
            <person name="Ongeri F."/>
            <person name="Pham C."/>
            <person name="Simmons D."/>
            <person name="Wilczek-Boney K."/>
            <person name="Hale W."/>
            <person name="Jakkamsetti A."/>
            <person name="Pham P."/>
            <person name="Ruth R."/>
            <person name="San Lucas F."/>
            <person name="Warren J."/>
            <person name="Zhang J."/>
            <person name="Zhao Z."/>
            <person name="Zhou C."/>
            <person name="Zhu D."/>
            <person name="Lee S."/>
            <person name="Bess C."/>
            <person name="Blankenburg K."/>
            <person name="Forbes L."/>
            <person name="Fu Q."/>
            <person name="Gubbala S."/>
            <person name="Hirani K."/>
            <person name="Jayaseelan J.C."/>
            <person name="Lara F."/>
            <person name="Munidasa M."/>
            <person name="Palculict T."/>
            <person name="Patil S."/>
            <person name="Pu L.-L."/>
            <person name="Saada N."/>
            <person name="Tang L."/>
            <person name="Weissenberger G."/>
            <person name="Zhu Y."/>
            <person name="Hemphill L."/>
            <person name="Shang Y."/>
            <person name="Youmans B."/>
            <person name="Ayvaz T."/>
            <person name="Ross M."/>
            <person name="Santibanez J."/>
            <person name="Aqrawi P."/>
            <person name="Gross S."/>
            <person name="Joshi V."/>
            <person name="Fowler G."/>
            <person name="Nazareth L."/>
            <person name="Reid J."/>
            <person name="Worley K."/>
            <person name="Petrosino J."/>
            <person name="Highlander S."/>
            <person name="Gibbs R."/>
        </authorList>
    </citation>
    <scope>NUCLEOTIDE SEQUENCE [LARGE SCALE GENOMIC DNA]</scope>
    <source>
        <strain evidence="4 5">DSM 15829</strain>
    </source>
</reference>
<name>F1T4C0_9ACTN</name>
<dbReference type="PANTHER" id="PTHR22789">
    <property type="entry name" value="FUCULOSE PHOSPHATE ALDOLASE"/>
    <property type="match status" value="1"/>
</dbReference>
<evidence type="ECO:0000259" key="3">
    <source>
        <dbReference type="SMART" id="SM01007"/>
    </source>
</evidence>
<dbReference type="GO" id="GO:0016832">
    <property type="term" value="F:aldehyde-lyase activity"/>
    <property type="evidence" value="ECO:0007669"/>
    <property type="project" value="TreeGrafter"/>
</dbReference>